<keyword evidence="2" id="KW-1185">Reference proteome</keyword>
<name>A0ABQ9XJY0_9EUKA</name>
<protein>
    <submittedName>
        <fullName evidence="1">Uncharacterized protein</fullName>
    </submittedName>
</protein>
<reference evidence="1 2" key="1">
    <citation type="journal article" date="2022" name="bioRxiv">
        <title>Genomics of Preaxostyla Flagellates Illuminates Evolutionary Transitions and the Path Towards Mitochondrial Loss.</title>
        <authorList>
            <person name="Novak L.V.F."/>
            <person name="Treitli S.C."/>
            <person name="Pyrih J."/>
            <person name="Halakuc P."/>
            <person name="Pipaliya S.V."/>
            <person name="Vacek V."/>
            <person name="Brzon O."/>
            <person name="Soukal P."/>
            <person name="Eme L."/>
            <person name="Dacks J.B."/>
            <person name="Karnkowska A."/>
            <person name="Elias M."/>
            <person name="Hampl V."/>
        </authorList>
    </citation>
    <scope>NUCLEOTIDE SEQUENCE [LARGE SCALE GENOMIC DNA]</scope>
    <source>
        <strain evidence="1">NAU3</strain>
        <tissue evidence="1">Gut</tissue>
    </source>
</reference>
<organism evidence="1 2">
    <name type="scientific">Blattamonas nauphoetae</name>
    <dbReference type="NCBI Taxonomy" id="2049346"/>
    <lineage>
        <taxon>Eukaryota</taxon>
        <taxon>Metamonada</taxon>
        <taxon>Preaxostyla</taxon>
        <taxon>Oxymonadida</taxon>
        <taxon>Blattamonas</taxon>
    </lineage>
</organism>
<comment type="caution">
    <text evidence="1">The sequence shown here is derived from an EMBL/GenBank/DDBJ whole genome shotgun (WGS) entry which is preliminary data.</text>
</comment>
<dbReference type="EMBL" id="JARBJD010000100">
    <property type="protein sequence ID" value="KAK2952733.1"/>
    <property type="molecule type" value="Genomic_DNA"/>
</dbReference>
<evidence type="ECO:0000313" key="1">
    <source>
        <dbReference type="EMBL" id="KAK2952733.1"/>
    </source>
</evidence>
<proteinExistence type="predicted"/>
<sequence length="125" mass="13676">MKTETVQEQRERPRSERAQQRFLGSSISLQRVTTKGIVCILSVSLREESDEIVAGPKIPSMLDRQIGNIGVRVETSQLMEKLSCAVLPNKLCMTLFSCPLCPSSPQMSALGCVNDGTASAHVRGR</sequence>
<evidence type="ECO:0000313" key="2">
    <source>
        <dbReference type="Proteomes" id="UP001281761"/>
    </source>
</evidence>
<accession>A0ABQ9XJY0</accession>
<dbReference type="Proteomes" id="UP001281761">
    <property type="component" value="Unassembled WGS sequence"/>
</dbReference>
<gene>
    <name evidence="1" type="ORF">BLNAU_12382</name>
</gene>